<sequence length="565" mass="63607">MERSFGERVPKFSDFCDEEPDRDEEPDEGILEWLRKNEFGHNELIDTPFGKRRVYYCDYAASGRPLIDIEEYIRHEVLTVYGNTHSSVTATSEQSTLFLHEARDIIRNAVGASEHDAVIFTGNGTTAAVELLVHLMALDSPIVVSAIHEHHSNLLPWREIASESFIVDESDDGRINVEQLNTTLKEIRKRKGNQVPIVGCFTAASNITGLCVDVEAVTAILNRWNCISLWDYAAAAPYVDITMNGQTPKDAIYFSGHKFVGGIQTPGVLIVKKKLISNSRPKRIGGGTVFFVSRTSHTYLKEVEYREEGGTPDVVGAVRLALAFKVKAAVGTALIKQREKAICQYVIGRLSSNKDVILLGPPTCRSRLAIFSFVIRERRSQLFLHHNFVSVLLNDLFGIQSRAGCACAGPYAQSLLGIDENLALRYGDCLAEDCRLDRIHLRRTGEYSRMEMLRPGFTRISIPYFASQRMVEFVVKAIEFIAANATKFMPEYQLNCESGEWHHYRQRVFHSRKWLGFVTFTNRGIRVRNRGTPNSCSENAPSPDDLFIEAERLALDGINSKIRFC</sequence>
<dbReference type="InterPro" id="IPR015422">
    <property type="entry name" value="PyrdxlP-dep_Trfase_small"/>
</dbReference>
<accession>F1L2Z3</accession>
<evidence type="ECO:0000259" key="2">
    <source>
        <dbReference type="Pfam" id="PF00266"/>
    </source>
</evidence>
<dbReference type="PANTHER" id="PTHR43686:SF1">
    <property type="entry name" value="AMINOTRAN_5 DOMAIN-CONTAINING PROTEIN"/>
    <property type="match status" value="1"/>
</dbReference>
<dbReference type="AlphaFoldDB" id="F1L2Z3"/>
<dbReference type="Gene3D" id="3.40.640.10">
    <property type="entry name" value="Type I PLP-dependent aspartate aminotransferase-like (Major domain)"/>
    <property type="match status" value="1"/>
</dbReference>
<feature type="domain" description="Aminotransferase class V" evidence="2">
    <location>
        <begin position="56"/>
        <end position="413"/>
    </location>
</feature>
<dbReference type="EMBL" id="JI170359">
    <property type="protein sequence ID" value="ADY44497.1"/>
    <property type="molecule type" value="mRNA"/>
</dbReference>
<dbReference type="Gene3D" id="3.90.1150.10">
    <property type="entry name" value="Aspartate Aminotransferase, domain 1"/>
    <property type="match status" value="1"/>
</dbReference>
<reference evidence="3" key="1">
    <citation type="journal article" date="2011" name="Genome Res.">
        <title>Deep small RNA sequencing from the nematode Ascaris reveals conservation, functional diversification, and novel developmental profiles.</title>
        <authorList>
            <person name="Wang J."/>
            <person name="Czech B."/>
            <person name="Crunk A."/>
            <person name="Wallace A."/>
            <person name="Mitreva M."/>
            <person name="Hannon G.J."/>
            <person name="Davis R.E."/>
        </authorList>
    </citation>
    <scope>NUCLEOTIDE SEQUENCE</scope>
</reference>
<feature type="compositionally biased region" description="Acidic residues" evidence="1">
    <location>
        <begin position="15"/>
        <end position="26"/>
    </location>
</feature>
<organism evidence="3">
    <name type="scientific">Ascaris suum</name>
    <name type="common">Pig roundworm</name>
    <name type="synonym">Ascaris lumbricoides</name>
    <dbReference type="NCBI Taxonomy" id="6253"/>
    <lineage>
        <taxon>Eukaryota</taxon>
        <taxon>Metazoa</taxon>
        <taxon>Ecdysozoa</taxon>
        <taxon>Nematoda</taxon>
        <taxon>Chromadorea</taxon>
        <taxon>Rhabditida</taxon>
        <taxon>Spirurina</taxon>
        <taxon>Ascaridomorpha</taxon>
        <taxon>Ascaridoidea</taxon>
        <taxon>Ascarididae</taxon>
        <taxon>Ascaris</taxon>
    </lineage>
</organism>
<dbReference type="Pfam" id="PF00266">
    <property type="entry name" value="Aminotran_5"/>
    <property type="match status" value="1"/>
</dbReference>
<dbReference type="InterPro" id="IPR015421">
    <property type="entry name" value="PyrdxlP-dep_Trfase_major"/>
</dbReference>
<feature type="region of interest" description="Disordered" evidence="1">
    <location>
        <begin position="1"/>
        <end position="26"/>
    </location>
</feature>
<proteinExistence type="evidence at transcript level"/>
<name>F1L2Z3_ASCSU</name>
<dbReference type="PANTHER" id="PTHR43686">
    <property type="entry name" value="SULFURTRANSFERASE-RELATED"/>
    <property type="match status" value="1"/>
</dbReference>
<feature type="compositionally biased region" description="Basic and acidic residues" evidence="1">
    <location>
        <begin position="1"/>
        <end position="11"/>
    </location>
</feature>
<dbReference type="InterPro" id="IPR015424">
    <property type="entry name" value="PyrdxlP-dep_Trfase"/>
</dbReference>
<evidence type="ECO:0000313" key="3">
    <source>
        <dbReference type="EMBL" id="ADY44497.1"/>
    </source>
</evidence>
<protein>
    <submittedName>
        <fullName evidence="3">Cysteine desulfurase</fullName>
    </submittedName>
</protein>
<dbReference type="InterPro" id="IPR000192">
    <property type="entry name" value="Aminotrans_V_dom"/>
</dbReference>
<dbReference type="SUPFAM" id="SSF53383">
    <property type="entry name" value="PLP-dependent transferases"/>
    <property type="match status" value="1"/>
</dbReference>
<evidence type="ECO:0000256" key="1">
    <source>
        <dbReference type="SAM" id="MobiDB-lite"/>
    </source>
</evidence>